<dbReference type="Proteomes" id="UP001240984">
    <property type="component" value="Unassembled WGS sequence"/>
</dbReference>
<dbReference type="InterPro" id="IPR036689">
    <property type="entry name" value="ESAT-6-like_sf"/>
</dbReference>
<keyword evidence="2" id="KW-1185">Reference proteome</keyword>
<dbReference type="EMBL" id="JAUSRA010000001">
    <property type="protein sequence ID" value="MDP9794068.1"/>
    <property type="molecule type" value="Genomic_DNA"/>
</dbReference>
<dbReference type="RefSeq" id="WP_306829185.1">
    <property type="nucleotide sequence ID" value="NZ_JAUSRA010000001.1"/>
</dbReference>
<proteinExistence type="predicted"/>
<name>A0ABT9MRQ2_9ACTN</name>
<accession>A0ABT9MRQ2</accession>
<dbReference type="SUPFAM" id="SSF140453">
    <property type="entry name" value="EsxAB dimer-like"/>
    <property type="match status" value="1"/>
</dbReference>
<dbReference type="Pfam" id="PF10824">
    <property type="entry name" value="T7SS_ESX_EspC"/>
    <property type="match status" value="1"/>
</dbReference>
<gene>
    <name evidence="1" type="ORF">J2S43_002580</name>
</gene>
<sequence>MSDRYEVSVPEVLRVVAQLGGLTSDIGTTTAQLAGLAAPIAGYGVIGATAGARAGQAQAGLAAALAALEATLKLLNERVTKSATAYADGDREIAEDLARTVGDLPVMGR</sequence>
<protein>
    <submittedName>
        <fullName evidence="1">Uncharacterized protein YukE</fullName>
    </submittedName>
</protein>
<evidence type="ECO:0000313" key="1">
    <source>
        <dbReference type="EMBL" id="MDP9794068.1"/>
    </source>
</evidence>
<evidence type="ECO:0000313" key="2">
    <source>
        <dbReference type="Proteomes" id="UP001240984"/>
    </source>
</evidence>
<comment type="caution">
    <text evidence="1">The sequence shown here is derived from an EMBL/GenBank/DDBJ whole genome shotgun (WGS) entry which is preliminary data.</text>
</comment>
<organism evidence="1 2">
    <name type="scientific">Catenuloplanes nepalensis</name>
    <dbReference type="NCBI Taxonomy" id="587533"/>
    <lineage>
        <taxon>Bacteria</taxon>
        <taxon>Bacillati</taxon>
        <taxon>Actinomycetota</taxon>
        <taxon>Actinomycetes</taxon>
        <taxon>Micromonosporales</taxon>
        <taxon>Micromonosporaceae</taxon>
        <taxon>Catenuloplanes</taxon>
    </lineage>
</organism>
<reference evidence="1 2" key="1">
    <citation type="submission" date="2023-07" db="EMBL/GenBank/DDBJ databases">
        <title>Sequencing the genomes of 1000 actinobacteria strains.</title>
        <authorList>
            <person name="Klenk H.-P."/>
        </authorList>
    </citation>
    <scope>NUCLEOTIDE SEQUENCE [LARGE SCALE GENOMIC DNA]</scope>
    <source>
        <strain evidence="1 2">DSM 44710</strain>
    </source>
</reference>
<dbReference type="InterPro" id="IPR022536">
    <property type="entry name" value="EspC"/>
</dbReference>